<dbReference type="EMBL" id="JAGGLG010000001">
    <property type="protein sequence ID" value="MBP2016712.1"/>
    <property type="molecule type" value="Genomic_DNA"/>
</dbReference>
<gene>
    <name evidence="2" type="ORF">J2Z79_000085</name>
</gene>
<feature type="transmembrane region" description="Helical" evidence="1">
    <location>
        <begin position="184"/>
        <end position="206"/>
    </location>
</feature>
<protein>
    <submittedName>
        <fullName evidence="2">Stage II sporulation protein M</fullName>
    </submittedName>
</protein>
<dbReference type="Pfam" id="PF01944">
    <property type="entry name" value="SpoIIM"/>
    <property type="match status" value="1"/>
</dbReference>
<dbReference type="NCBIfam" id="TIGR02831">
    <property type="entry name" value="spo_II_M"/>
    <property type="match status" value="1"/>
</dbReference>
<keyword evidence="1" id="KW-0812">Transmembrane</keyword>
<reference evidence="2 3" key="1">
    <citation type="submission" date="2021-03" db="EMBL/GenBank/DDBJ databases">
        <title>Genomic Encyclopedia of Type Strains, Phase IV (KMG-IV): sequencing the most valuable type-strain genomes for metagenomic binning, comparative biology and taxonomic classification.</title>
        <authorList>
            <person name="Goeker M."/>
        </authorList>
    </citation>
    <scope>NUCLEOTIDE SEQUENCE [LARGE SCALE GENOMIC DNA]</scope>
    <source>
        <strain evidence="2 3">DSM 27138</strain>
    </source>
</reference>
<accession>A0ABS4JMD5</accession>
<evidence type="ECO:0000256" key="1">
    <source>
        <dbReference type="SAM" id="Phobius"/>
    </source>
</evidence>
<dbReference type="PIRSF" id="PIRSF038973">
    <property type="entry name" value="SpoIIM"/>
    <property type="match status" value="1"/>
</dbReference>
<sequence>MHLYEAWRRNLEDLVIQRGGVVLLHASLFVIGLLFGALALRSLDADTRLELTRQLSDSVRVLGQAPAPETGPLVRDALLRQARQVSLIWVLSISLVGAVAVMALPLLRGFISGFAVAYLTAEFGTRGVLLAAAGHLPQTVFEVPGLILAASASVGFALEVATSWQVRRRLSGYYGALAAYSNTLLSAAALLVAAALVEGFISPHLVRLVAGVRM</sequence>
<comment type="caution">
    <text evidence="2">The sequence shown here is derived from an EMBL/GenBank/DDBJ whole genome shotgun (WGS) entry which is preliminary data.</text>
</comment>
<keyword evidence="1" id="KW-0472">Membrane</keyword>
<feature type="transmembrane region" description="Helical" evidence="1">
    <location>
        <begin position="85"/>
        <end position="104"/>
    </location>
</feature>
<keyword evidence="1" id="KW-1133">Transmembrane helix</keyword>
<evidence type="ECO:0000313" key="2">
    <source>
        <dbReference type="EMBL" id="MBP2016712.1"/>
    </source>
</evidence>
<dbReference type="RefSeq" id="WP_209464873.1">
    <property type="nucleotide sequence ID" value="NZ_JAGGLG010000001.1"/>
</dbReference>
<evidence type="ECO:0000313" key="3">
    <source>
        <dbReference type="Proteomes" id="UP001519289"/>
    </source>
</evidence>
<feature type="transmembrane region" description="Helical" evidence="1">
    <location>
        <begin position="20"/>
        <end position="40"/>
    </location>
</feature>
<dbReference type="Proteomes" id="UP001519289">
    <property type="component" value="Unassembled WGS sequence"/>
</dbReference>
<proteinExistence type="predicted"/>
<dbReference type="InterPro" id="IPR014196">
    <property type="entry name" value="SpoIIM"/>
</dbReference>
<organism evidence="2 3">
    <name type="scientific">Symbiobacterium terraclitae</name>
    <dbReference type="NCBI Taxonomy" id="557451"/>
    <lineage>
        <taxon>Bacteria</taxon>
        <taxon>Bacillati</taxon>
        <taxon>Bacillota</taxon>
        <taxon>Clostridia</taxon>
        <taxon>Eubacteriales</taxon>
        <taxon>Symbiobacteriaceae</taxon>
        <taxon>Symbiobacterium</taxon>
    </lineage>
</organism>
<feature type="transmembrane region" description="Helical" evidence="1">
    <location>
        <begin position="145"/>
        <end position="164"/>
    </location>
</feature>
<feature type="transmembrane region" description="Helical" evidence="1">
    <location>
        <begin position="110"/>
        <end position="133"/>
    </location>
</feature>
<dbReference type="InterPro" id="IPR002798">
    <property type="entry name" value="SpoIIM-like"/>
</dbReference>
<name>A0ABS4JMD5_9FIRM</name>
<keyword evidence="3" id="KW-1185">Reference proteome</keyword>